<evidence type="ECO:0000313" key="8">
    <source>
        <dbReference type="EMBL" id="PJE97741.1"/>
    </source>
</evidence>
<gene>
    <name evidence="8" type="ORF">CUT44_11500</name>
    <name evidence="7" type="ORF">CUT44_14755</name>
</gene>
<dbReference type="EMBL" id="PGGW01000039">
    <property type="protein sequence ID" value="PJE97741.1"/>
    <property type="molecule type" value="Genomic_DNA"/>
</dbReference>
<evidence type="ECO:0000313" key="9">
    <source>
        <dbReference type="Proteomes" id="UP000230407"/>
    </source>
</evidence>
<comment type="subcellular location">
    <subcellularLocation>
        <location evidence="1">Cell membrane</location>
        <topology evidence="1">Multi-pass membrane protein</topology>
    </subcellularLocation>
</comment>
<dbReference type="InterPro" id="IPR010343">
    <property type="entry name" value="ArAE_1"/>
</dbReference>
<comment type="caution">
    <text evidence="8">The sequence shown here is derived from an EMBL/GenBank/DDBJ whole genome shotgun (WGS) entry which is preliminary data.</text>
</comment>
<dbReference type="EMBL" id="PGGW01000050">
    <property type="protein sequence ID" value="PJE97032.1"/>
    <property type="molecule type" value="Genomic_DNA"/>
</dbReference>
<sequence length="416" mass="45224">MTGHPRGTGICMMHTRPPAPRARAAAALRAVRAEVSWAARAARRAGRGPGRERDMVVQSLKAALAALLAWFAAAWLLPDAFALMAPWVAVVLVQATVYRSVRQGLHQTLAITVGTVLAAALVIPLGHPMAALVVVLPVTTLLANWPRFGDQGIYTSTAALFTLIPGEATLDSAVSRILAALLGTAVGVGVNALVMPPVYLRSTREAVDDVLREAREIVTDLADGLDEPWERDRVRGWHERARRLPRLIRGVHSAIGWSQESLRLNPERRRRTEATALAAAYEETLDTLEDIADRLVGLTRTLVESAEETDDDLRPGHGVTRPYADFLRQVDAALGAYGRTVTGDDTEAAREELREAVAEVRAVQDRLRAELPGHVAAVPEGLAVFGPLLAEARRLTTCLLPRDRDRDRDRDSGQEP</sequence>
<keyword evidence="4 6" id="KW-1133">Transmembrane helix</keyword>
<keyword evidence="5 6" id="KW-0472">Membrane</keyword>
<evidence type="ECO:0008006" key="10">
    <source>
        <dbReference type="Google" id="ProtNLM"/>
    </source>
</evidence>
<dbReference type="GO" id="GO:0005886">
    <property type="term" value="C:plasma membrane"/>
    <property type="evidence" value="ECO:0007669"/>
    <property type="project" value="UniProtKB-SubCell"/>
</dbReference>
<evidence type="ECO:0000256" key="2">
    <source>
        <dbReference type="ARBA" id="ARBA00022475"/>
    </source>
</evidence>
<keyword evidence="9" id="KW-1185">Reference proteome</keyword>
<feature type="transmembrane region" description="Helical" evidence="6">
    <location>
        <begin position="108"/>
        <end position="136"/>
    </location>
</feature>
<proteinExistence type="predicted"/>
<protein>
    <recommendedName>
        <fullName evidence="10">FUSC family protein</fullName>
    </recommendedName>
</protein>
<evidence type="ECO:0000313" key="7">
    <source>
        <dbReference type="EMBL" id="PJE97032.1"/>
    </source>
</evidence>
<evidence type="ECO:0000256" key="5">
    <source>
        <dbReference type="ARBA" id="ARBA00023136"/>
    </source>
</evidence>
<evidence type="ECO:0000256" key="1">
    <source>
        <dbReference type="ARBA" id="ARBA00004651"/>
    </source>
</evidence>
<evidence type="ECO:0000256" key="3">
    <source>
        <dbReference type="ARBA" id="ARBA00022692"/>
    </source>
</evidence>
<dbReference type="AlphaFoldDB" id="A0A2M8M0L6"/>
<dbReference type="Pfam" id="PF06081">
    <property type="entry name" value="ArAE_1"/>
    <property type="match status" value="1"/>
</dbReference>
<dbReference type="PANTHER" id="PTHR30509:SF9">
    <property type="entry name" value="MULTIDRUG RESISTANCE PROTEIN MDTO"/>
    <property type="match status" value="1"/>
</dbReference>
<evidence type="ECO:0000256" key="6">
    <source>
        <dbReference type="SAM" id="Phobius"/>
    </source>
</evidence>
<reference evidence="8 9" key="1">
    <citation type="submission" date="2017-11" db="EMBL/GenBank/DDBJ databases">
        <title>Streptomyces carmine sp. nov., a novel actinomycete isolated from Sophora alopecuroides in Xinjiang, China.</title>
        <authorList>
            <person name="Wang Y."/>
            <person name="Luo X."/>
            <person name="Wan C."/>
            <person name="Zhang L."/>
        </authorList>
    </citation>
    <scope>NUCLEOTIDE SEQUENCE [LARGE SCALE GENOMIC DNA]</scope>
    <source>
        <strain evidence="8 9">TRM SA0054</strain>
    </source>
</reference>
<dbReference type="PANTHER" id="PTHR30509">
    <property type="entry name" value="P-HYDROXYBENZOIC ACID EFFLUX PUMP SUBUNIT-RELATED"/>
    <property type="match status" value="1"/>
</dbReference>
<keyword evidence="2" id="KW-1003">Cell membrane</keyword>
<dbReference type="Proteomes" id="UP000230407">
    <property type="component" value="Unassembled WGS sequence"/>
</dbReference>
<name>A0A2M8M0L6_9ACTN</name>
<organism evidence="8 9">
    <name type="scientific">Streptomyces carminius</name>
    <dbReference type="NCBI Taxonomy" id="2665496"/>
    <lineage>
        <taxon>Bacteria</taxon>
        <taxon>Bacillati</taxon>
        <taxon>Actinomycetota</taxon>
        <taxon>Actinomycetes</taxon>
        <taxon>Kitasatosporales</taxon>
        <taxon>Streptomycetaceae</taxon>
        <taxon>Streptomyces</taxon>
    </lineage>
</organism>
<accession>A0A2M8M0L6</accession>
<keyword evidence="3 6" id="KW-0812">Transmembrane</keyword>
<evidence type="ECO:0000256" key="4">
    <source>
        <dbReference type="ARBA" id="ARBA00022989"/>
    </source>
</evidence>
<feature type="transmembrane region" description="Helical" evidence="6">
    <location>
        <begin position="173"/>
        <end position="194"/>
    </location>
</feature>